<proteinExistence type="predicted"/>
<name>A0A1Q5PW44_9ACTO</name>
<dbReference type="EMBL" id="MQVS01000005">
    <property type="protein sequence ID" value="OKL51645.1"/>
    <property type="molecule type" value="Genomic_DNA"/>
</dbReference>
<keyword evidence="1" id="KW-0547">Nucleotide-binding</keyword>
<keyword evidence="2" id="KW-0067">ATP-binding</keyword>
<dbReference type="Pfam" id="PF00005">
    <property type="entry name" value="ABC_tran"/>
    <property type="match status" value="1"/>
</dbReference>
<dbReference type="GO" id="GO:0016887">
    <property type="term" value="F:ATP hydrolysis activity"/>
    <property type="evidence" value="ECO:0007669"/>
    <property type="project" value="InterPro"/>
</dbReference>
<reference evidence="5" key="1">
    <citation type="submission" date="2016-12" db="EMBL/GenBank/DDBJ databases">
        <authorList>
            <person name="Meng X."/>
        </authorList>
    </citation>
    <scope>NUCLEOTIDE SEQUENCE [LARGE SCALE GENOMIC DNA]</scope>
    <source>
        <strain evidence="5">DSM 20732</strain>
    </source>
</reference>
<feature type="domain" description="ABC transporter" evidence="3">
    <location>
        <begin position="13"/>
        <end position="235"/>
    </location>
</feature>
<evidence type="ECO:0000256" key="2">
    <source>
        <dbReference type="ARBA" id="ARBA00022840"/>
    </source>
</evidence>
<evidence type="ECO:0000256" key="1">
    <source>
        <dbReference type="ARBA" id="ARBA00022741"/>
    </source>
</evidence>
<dbReference type="InterPro" id="IPR003439">
    <property type="entry name" value="ABC_transporter-like_ATP-bd"/>
</dbReference>
<dbReference type="CDD" id="cd03230">
    <property type="entry name" value="ABC_DR_subfamily_A"/>
    <property type="match status" value="1"/>
</dbReference>
<dbReference type="PROSITE" id="PS50893">
    <property type="entry name" value="ABC_TRANSPORTER_2"/>
    <property type="match status" value="1"/>
</dbReference>
<evidence type="ECO:0000313" key="5">
    <source>
        <dbReference type="Proteomes" id="UP000185612"/>
    </source>
</evidence>
<dbReference type="STRING" id="52770.BSZ40_05670"/>
<evidence type="ECO:0000313" key="4">
    <source>
        <dbReference type="EMBL" id="OKL51645.1"/>
    </source>
</evidence>
<dbReference type="GO" id="GO:0005524">
    <property type="term" value="F:ATP binding"/>
    <property type="evidence" value="ECO:0007669"/>
    <property type="project" value="UniProtKB-KW"/>
</dbReference>
<comment type="caution">
    <text evidence="4">The sequence shown here is derived from an EMBL/GenBank/DDBJ whole genome shotgun (WGS) entry which is preliminary data.</text>
</comment>
<dbReference type="InterPro" id="IPR027417">
    <property type="entry name" value="P-loop_NTPase"/>
</dbReference>
<dbReference type="OrthoDB" id="9804819at2"/>
<dbReference type="PANTHER" id="PTHR43158">
    <property type="entry name" value="SKFA PEPTIDE EXPORT ATP-BINDING PROTEIN SKFE"/>
    <property type="match status" value="1"/>
</dbReference>
<protein>
    <submittedName>
        <fullName evidence="4">ABC transporter</fullName>
    </submittedName>
</protein>
<accession>A0A1Q5PW44</accession>
<dbReference type="PANTHER" id="PTHR43158:SF1">
    <property type="entry name" value="ABC TRANSPORTER, ATP-BINDING PROTEIN"/>
    <property type="match status" value="1"/>
</dbReference>
<dbReference type="AlphaFoldDB" id="A0A1Q5PW44"/>
<gene>
    <name evidence="4" type="ORF">BSZ40_05670</name>
</gene>
<dbReference type="InterPro" id="IPR003593">
    <property type="entry name" value="AAA+_ATPase"/>
</dbReference>
<dbReference type="Proteomes" id="UP000185612">
    <property type="component" value="Unassembled WGS sequence"/>
</dbReference>
<dbReference type="Gene3D" id="3.40.50.300">
    <property type="entry name" value="P-loop containing nucleotide triphosphate hydrolases"/>
    <property type="match status" value="1"/>
</dbReference>
<keyword evidence="5" id="KW-1185">Reference proteome</keyword>
<sequence length="239" mass="26592">MARQRRKLAMASIEVTQLTKRYPNQLALDHFDLTAHSGQIIGLLGENGSGKTTLLKILAGVLHDYAGTVRVAGFTPGPQSKAHTAYLPDVVFLPDHLTATTAMDLYGRFFADFERSRAEALLDHFHLPADRRLGALSKGMREKLQIALTMARRAQIYLLDEPISGVDPAAREVVLRAIVENFAADATMIVSTHLLHDIEPLVDHVVFLRYGRPLLAGATDELRETHGLSIDELFRKEYR</sequence>
<dbReference type="SUPFAM" id="SSF52540">
    <property type="entry name" value="P-loop containing nucleoside triphosphate hydrolases"/>
    <property type="match status" value="1"/>
</dbReference>
<evidence type="ECO:0000259" key="3">
    <source>
        <dbReference type="PROSITE" id="PS50893"/>
    </source>
</evidence>
<organism evidence="4 5">
    <name type="scientific">Buchananella hordeovulneris</name>
    <dbReference type="NCBI Taxonomy" id="52770"/>
    <lineage>
        <taxon>Bacteria</taxon>
        <taxon>Bacillati</taxon>
        <taxon>Actinomycetota</taxon>
        <taxon>Actinomycetes</taxon>
        <taxon>Actinomycetales</taxon>
        <taxon>Actinomycetaceae</taxon>
        <taxon>Buchananella</taxon>
    </lineage>
</organism>
<dbReference type="SMART" id="SM00382">
    <property type="entry name" value="AAA"/>
    <property type="match status" value="1"/>
</dbReference>